<evidence type="ECO:0000313" key="1">
    <source>
        <dbReference type="EMBL" id="KAL0575877.1"/>
    </source>
</evidence>
<dbReference type="EMBL" id="JBAHYK010000266">
    <property type="protein sequence ID" value="KAL0575877.1"/>
    <property type="molecule type" value="Genomic_DNA"/>
</dbReference>
<reference evidence="1 2" key="1">
    <citation type="submission" date="2024-02" db="EMBL/GenBank/DDBJ databases">
        <title>A draft genome for the cacao thread blight pathogen Marasmius crinis-equi.</title>
        <authorList>
            <person name="Cohen S.P."/>
            <person name="Baruah I.K."/>
            <person name="Amoako-Attah I."/>
            <person name="Bukari Y."/>
            <person name="Meinhardt L.W."/>
            <person name="Bailey B.A."/>
        </authorList>
    </citation>
    <scope>NUCLEOTIDE SEQUENCE [LARGE SCALE GENOMIC DNA]</scope>
    <source>
        <strain evidence="1 2">GH-76</strain>
    </source>
</reference>
<evidence type="ECO:0000313" key="2">
    <source>
        <dbReference type="Proteomes" id="UP001465976"/>
    </source>
</evidence>
<proteinExistence type="predicted"/>
<keyword evidence="2" id="KW-1185">Reference proteome</keyword>
<organism evidence="1 2">
    <name type="scientific">Marasmius crinis-equi</name>
    <dbReference type="NCBI Taxonomy" id="585013"/>
    <lineage>
        <taxon>Eukaryota</taxon>
        <taxon>Fungi</taxon>
        <taxon>Dikarya</taxon>
        <taxon>Basidiomycota</taxon>
        <taxon>Agaricomycotina</taxon>
        <taxon>Agaricomycetes</taxon>
        <taxon>Agaricomycetidae</taxon>
        <taxon>Agaricales</taxon>
        <taxon>Marasmiineae</taxon>
        <taxon>Marasmiaceae</taxon>
        <taxon>Marasmius</taxon>
    </lineage>
</organism>
<sequence length="80" mass="9720">MFIIPRLAHETNLGHSFMQDHSRRCLRLQGEAERRWLLLRGCPESSLDAVISDRRRLRAHQLMRYEKELYISWELRDKVE</sequence>
<dbReference type="Proteomes" id="UP001465976">
    <property type="component" value="Unassembled WGS sequence"/>
</dbReference>
<name>A0ABR3FKZ2_9AGAR</name>
<accession>A0ABR3FKZ2</accession>
<comment type="caution">
    <text evidence="1">The sequence shown here is derived from an EMBL/GenBank/DDBJ whole genome shotgun (WGS) entry which is preliminary data.</text>
</comment>
<protein>
    <submittedName>
        <fullName evidence="1">Uncharacterized protein</fullName>
    </submittedName>
</protein>
<gene>
    <name evidence="1" type="ORF">V5O48_006099</name>
</gene>